<dbReference type="AlphaFoldDB" id="A0A1S8WPF7"/>
<evidence type="ECO:0000313" key="2">
    <source>
        <dbReference type="Proteomes" id="UP000243686"/>
    </source>
</evidence>
<protein>
    <submittedName>
        <fullName evidence="1">Uncharacterized protein</fullName>
    </submittedName>
</protein>
<accession>A0A1S8WPF7</accession>
<name>A0A1S8WPF7_OPIVI</name>
<dbReference type="EMBL" id="KV898029">
    <property type="protein sequence ID" value="OON16294.1"/>
    <property type="molecule type" value="Genomic_DNA"/>
</dbReference>
<sequence>MEIAIKARYPWPTMGLSVNRGVTIHSFGAGTGPAIGPTKRATTVEILTTMRVDLGVWYTNRRLNIATFQDVNIAKPGVPAVLQWPKISLNKL</sequence>
<evidence type="ECO:0000313" key="1">
    <source>
        <dbReference type="EMBL" id="OON16294.1"/>
    </source>
</evidence>
<proteinExistence type="predicted"/>
<gene>
    <name evidence="1" type="ORF">X801_07895</name>
</gene>
<reference evidence="1 2" key="1">
    <citation type="submission" date="2015-03" db="EMBL/GenBank/DDBJ databases">
        <title>Draft genome of the nematode, Opisthorchis viverrini.</title>
        <authorList>
            <person name="Mitreva M."/>
        </authorList>
    </citation>
    <scope>NUCLEOTIDE SEQUENCE [LARGE SCALE GENOMIC DNA]</scope>
    <source>
        <strain evidence="1">Khon Kaen</strain>
    </source>
</reference>
<keyword evidence="2" id="KW-1185">Reference proteome</keyword>
<organism evidence="1 2">
    <name type="scientific">Opisthorchis viverrini</name>
    <name type="common">Southeast Asian liver fluke</name>
    <dbReference type="NCBI Taxonomy" id="6198"/>
    <lineage>
        <taxon>Eukaryota</taxon>
        <taxon>Metazoa</taxon>
        <taxon>Spiralia</taxon>
        <taxon>Lophotrochozoa</taxon>
        <taxon>Platyhelminthes</taxon>
        <taxon>Trematoda</taxon>
        <taxon>Digenea</taxon>
        <taxon>Opisthorchiida</taxon>
        <taxon>Opisthorchiata</taxon>
        <taxon>Opisthorchiidae</taxon>
        <taxon>Opisthorchis</taxon>
    </lineage>
</organism>
<dbReference type="Proteomes" id="UP000243686">
    <property type="component" value="Unassembled WGS sequence"/>
</dbReference>